<dbReference type="AlphaFoldDB" id="A0A0G2E706"/>
<feature type="compositionally biased region" description="Acidic residues" evidence="1">
    <location>
        <begin position="715"/>
        <end position="731"/>
    </location>
</feature>
<feature type="compositionally biased region" description="Basic and acidic residues" evidence="1">
    <location>
        <begin position="757"/>
        <end position="770"/>
    </location>
</feature>
<dbReference type="EMBL" id="LCWF01000131">
    <property type="protein sequence ID" value="KKY18141.1"/>
    <property type="molecule type" value="Genomic_DNA"/>
</dbReference>
<evidence type="ECO:0000313" key="2">
    <source>
        <dbReference type="EMBL" id="KKY18141.1"/>
    </source>
</evidence>
<name>A0A0G2E706_PHACM</name>
<feature type="compositionally biased region" description="Polar residues" evidence="1">
    <location>
        <begin position="385"/>
        <end position="394"/>
    </location>
</feature>
<feature type="region of interest" description="Disordered" evidence="1">
    <location>
        <begin position="96"/>
        <end position="122"/>
    </location>
</feature>
<feature type="compositionally biased region" description="Acidic residues" evidence="1">
    <location>
        <begin position="447"/>
        <end position="458"/>
    </location>
</feature>
<feature type="compositionally biased region" description="Acidic residues" evidence="1">
    <location>
        <begin position="569"/>
        <end position="594"/>
    </location>
</feature>
<evidence type="ECO:0000313" key="3">
    <source>
        <dbReference type="Proteomes" id="UP000053317"/>
    </source>
</evidence>
<dbReference type="Proteomes" id="UP000053317">
    <property type="component" value="Unassembled WGS sequence"/>
</dbReference>
<feature type="compositionally biased region" description="Basic and acidic residues" evidence="1">
    <location>
        <begin position="792"/>
        <end position="832"/>
    </location>
</feature>
<feature type="region of interest" description="Disordered" evidence="1">
    <location>
        <begin position="565"/>
        <end position="732"/>
    </location>
</feature>
<protein>
    <submittedName>
        <fullName evidence="2">Uncharacterized protein</fullName>
    </submittedName>
</protein>
<comment type="caution">
    <text evidence="2">The sequence shown here is derived from an EMBL/GenBank/DDBJ whole genome shotgun (WGS) entry which is preliminary data.</text>
</comment>
<accession>A0A0G2E706</accession>
<feature type="compositionally biased region" description="Acidic residues" evidence="1">
    <location>
        <begin position="782"/>
        <end position="791"/>
    </location>
</feature>
<reference evidence="2 3" key="1">
    <citation type="submission" date="2015-05" db="EMBL/GenBank/DDBJ databases">
        <title>Distinctive expansion of gene families associated with plant cell wall degradation and secondary metabolism in the genomes of grapevine trunk pathogens.</title>
        <authorList>
            <person name="Lawrence D.P."/>
            <person name="Travadon R."/>
            <person name="Rolshausen P.E."/>
            <person name="Baumgartner K."/>
        </authorList>
    </citation>
    <scope>NUCLEOTIDE SEQUENCE [LARGE SCALE GENOMIC DNA]</scope>
    <source>
        <strain evidence="2">UCRPC4</strain>
    </source>
</reference>
<keyword evidence="3" id="KW-1185">Reference proteome</keyword>
<feature type="region of interest" description="Disordered" evidence="1">
    <location>
        <begin position="747"/>
        <end position="832"/>
    </location>
</feature>
<evidence type="ECO:0000256" key="1">
    <source>
        <dbReference type="SAM" id="MobiDB-lite"/>
    </source>
</evidence>
<feature type="compositionally biased region" description="Pro residues" evidence="1">
    <location>
        <begin position="637"/>
        <end position="659"/>
    </location>
</feature>
<feature type="compositionally biased region" description="Basic and acidic residues" evidence="1">
    <location>
        <begin position="603"/>
        <end position="616"/>
    </location>
</feature>
<feature type="compositionally biased region" description="Low complexity" evidence="1">
    <location>
        <begin position="660"/>
        <end position="714"/>
    </location>
</feature>
<feature type="compositionally biased region" description="Polar residues" evidence="1">
    <location>
        <begin position="465"/>
        <end position="475"/>
    </location>
</feature>
<proteinExistence type="predicted"/>
<gene>
    <name evidence="2" type="ORF">UCRPC4_g05139</name>
</gene>
<reference evidence="2 3" key="2">
    <citation type="submission" date="2015-05" db="EMBL/GenBank/DDBJ databases">
        <authorList>
            <person name="Morales-Cruz A."/>
            <person name="Amrine K.C."/>
            <person name="Cantu D."/>
        </authorList>
    </citation>
    <scope>NUCLEOTIDE SEQUENCE [LARGE SCALE GENOMIC DNA]</scope>
    <source>
        <strain evidence="2">UCRPC4</strain>
    </source>
</reference>
<sequence length="846" mass="95335">MGNIASTDLPSSFKPSFSFSASPISRQELSANEQCMDEQLRHGSVLLGESDYFESSPVGQHPVEVFPMTEDIKPEAPGTMSVIDNGSAKVKDTTLATDLSAKGDNMAPIDTDPSEENKENKDPANLTTAKVNLKPPLFRSIFSTDSYPSLIQANNPPASSFSKDPILSDLHHQLLQNKPNNHKIEFYRNNSRQLITPSHKKPFLVISLHDLLCTLLDDLTDPQSELDNSMVIKIRVLARNAASSYVQVSLLAEGERGTSAPFGSGAQKTLIQQAIEMVQARIGEIEHLCKNEYGSKGQGIVRNRESSGRPSDSSSQLKDAEYLWRNLFRELLDKEEDPRFESISRRTNIPHHNAAGLQSSNTTNVLTTLLETMHVILQIHDQRRFQPQTTNTPDTEQRSSSLSLLPTPPATQADTEIDPNTGVQPPYPPTQRNLLKRKRRGPFIFDSDTEDEDGDEFQPDPQPQPRSRLQVQTQHPISPTAEILITPPSKIMRLDLNSDKTHNRKCLISPRDTSVYRTTRNKQTPFFFSSVRKSDRERARKRRFQDLSTPVRGVELFKGGSWERLNYESNDEDGDDERSLSEGEEEEEEIESMYEETPSKPPIHRDNQDFDFDFKPNPKLKPILPTLKNKNENIPTPTLPPAPPTPPTPPSLNRPPNPLPSSTSASKNLTPLLTSSTTTCSTSSPPILTPSPSFSPVSFSKSPWKPLDISISNFDSDDVFDDNDDDDDDTDISSAVAVAATGNAVLKKNNKKKKKKNDFNFSKEKEEDLRRRRLKKEKSKDDDDEEEEEERIIERRKEKNPGKKAIRDVEDRRDEKVKKGLDPDPDPDPYRNMRELARRVMEKGFR</sequence>
<feature type="region of interest" description="Disordered" evidence="1">
    <location>
        <begin position="381"/>
        <end position="475"/>
    </location>
</feature>
<organism evidence="2 3">
    <name type="scientific">Phaeomoniella chlamydospora</name>
    <name type="common">Phaeoacremonium chlamydosporum</name>
    <dbReference type="NCBI Taxonomy" id="158046"/>
    <lineage>
        <taxon>Eukaryota</taxon>
        <taxon>Fungi</taxon>
        <taxon>Dikarya</taxon>
        <taxon>Ascomycota</taxon>
        <taxon>Pezizomycotina</taxon>
        <taxon>Eurotiomycetes</taxon>
        <taxon>Chaetothyriomycetidae</taxon>
        <taxon>Phaeomoniellales</taxon>
        <taxon>Phaeomoniellaceae</taxon>
        <taxon>Phaeomoniella</taxon>
    </lineage>
</organism>